<feature type="compositionally biased region" description="Polar residues" evidence="1">
    <location>
        <begin position="49"/>
        <end position="68"/>
    </location>
</feature>
<reference evidence="2 3" key="1">
    <citation type="journal article" date="2018" name="Sci. Rep.">
        <title>Comparative analysis of the Pocillopora damicornis genome highlights role of immune system in coral evolution.</title>
        <authorList>
            <person name="Cunning R."/>
            <person name="Bay R.A."/>
            <person name="Gillette P."/>
            <person name="Baker A.C."/>
            <person name="Traylor-Knowles N."/>
        </authorList>
    </citation>
    <scope>NUCLEOTIDE SEQUENCE [LARGE SCALE GENOMIC DNA]</scope>
    <source>
        <strain evidence="2">RSMAS</strain>
        <tissue evidence="2">Whole animal</tissue>
    </source>
</reference>
<feature type="compositionally biased region" description="Polar residues" evidence="1">
    <location>
        <begin position="27"/>
        <end position="36"/>
    </location>
</feature>
<accession>A0A3M6U8D6</accession>
<evidence type="ECO:0000256" key="1">
    <source>
        <dbReference type="SAM" id="MobiDB-lite"/>
    </source>
</evidence>
<evidence type="ECO:0000313" key="3">
    <source>
        <dbReference type="Proteomes" id="UP000275408"/>
    </source>
</evidence>
<evidence type="ECO:0000313" key="2">
    <source>
        <dbReference type="EMBL" id="RMX49718.1"/>
    </source>
</evidence>
<feature type="region of interest" description="Disordered" evidence="1">
    <location>
        <begin position="110"/>
        <end position="130"/>
    </location>
</feature>
<dbReference type="Proteomes" id="UP000275408">
    <property type="component" value="Unassembled WGS sequence"/>
</dbReference>
<name>A0A3M6U8D6_POCDA</name>
<organism evidence="2 3">
    <name type="scientific">Pocillopora damicornis</name>
    <name type="common">Cauliflower coral</name>
    <name type="synonym">Millepora damicornis</name>
    <dbReference type="NCBI Taxonomy" id="46731"/>
    <lineage>
        <taxon>Eukaryota</taxon>
        <taxon>Metazoa</taxon>
        <taxon>Cnidaria</taxon>
        <taxon>Anthozoa</taxon>
        <taxon>Hexacorallia</taxon>
        <taxon>Scleractinia</taxon>
        <taxon>Astrocoeniina</taxon>
        <taxon>Pocilloporidae</taxon>
        <taxon>Pocillopora</taxon>
    </lineage>
</organism>
<protein>
    <submittedName>
        <fullName evidence="2">Uncharacterized protein</fullName>
    </submittedName>
</protein>
<sequence length="130" mass="13862">MFGKGKANIEENCNSLFELPFHPSSLPPTTHVTDSSEVIGPIPSKDSPRLSTAFSSQSQADKTSTEAIDNSIVPLSIVQPSPSKPLSAIAPNEDSARRSLGHLTLIDPLIASEVEEISDPDNLGSPERKE</sequence>
<proteinExistence type="predicted"/>
<gene>
    <name evidence="2" type="ORF">pdam_00008627</name>
</gene>
<dbReference type="AlphaFoldDB" id="A0A3M6U8D6"/>
<feature type="region of interest" description="Disordered" evidence="1">
    <location>
        <begin position="22"/>
        <end position="69"/>
    </location>
</feature>
<comment type="caution">
    <text evidence="2">The sequence shown here is derived from an EMBL/GenBank/DDBJ whole genome shotgun (WGS) entry which is preliminary data.</text>
</comment>
<dbReference type="EMBL" id="RCHS01002064">
    <property type="protein sequence ID" value="RMX49718.1"/>
    <property type="molecule type" value="Genomic_DNA"/>
</dbReference>
<keyword evidence="3" id="KW-1185">Reference proteome</keyword>